<comment type="caution">
    <text evidence="8">The sequence shown here is derived from an EMBL/GenBank/DDBJ whole genome shotgun (WGS) entry which is preliminary data.</text>
</comment>
<proteinExistence type="inferred from homology"/>
<dbReference type="PANTHER" id="PTHR43133">
    <property type="entry name" value="RNA POLYMERASE ECF-TYPE SIGMA FACTO"/>
    <property type="match status" value="1"/>
</dbReference>
<dbReference type="SUPFAM" id="SSF88659">
    <property type="entry name" value="Sigma3 and sigma4 domains of RNA polymerase sigma factors"/>
    <property type="match status" value="1"/>
</dbReference>
<dbReference type="NCBIfam" id="TIGR02937">
    <property type="entry name" value="sigma70-ECF"/>
    <property type="match status" value="1"/>
</dbReference>
<dbReference type="PANTHER" id="PTHR43133:SF52">
    <property type="entry name" value="ECF RNA POLYMERASE SIGMA FACTOR SIGL"/>
    <property type="match status" value="1"/>
</dbReference>
<feature type="domain" description="RNA polymerase sigma factor 70 region 4 type 2" evidence="7">
    <location>
        <begin position="101"/>
        <end position="151"/>
    </location>
</feature>
<dbReference type="Pfam" id="PF08281">
    <property type="entry name" value="Sigma70_r4_2"/>
    <property type="match status" value="1"/>
</dbReference>
<dbReference type="RefSeq" id="WP_213369987.1">
    <property type="nucleotide sequence ID" value="NZ_BSFJ01000043.1"/>
</dbReference>
<comment type="similarity">
    <text evidence="1">Belongs to the sigma-70 factor family. ECF subfamily.</text>
</comment>
<dbReference type="InterPro" id="IPR039425">
    <property type="entry name" value="RNA_pol_sigma-70-like"/>
</dbReference>
<evidence type="ECO:0000256" key="1">
    <source>
        <dbReference type="ARBA" id="ARBA00010641"/>
    </source>
</evidence>
<evidence type="ECO:0000256" key="2">
    <source>
        <dbReference type="ARBA" id="ARBA00023015"/>
    </source>
</evidence>
<protein>
    <submittedName>
        <fullName evidence="8">RNA polymerase sigma factor</fullName>
    </submittedName>
</protein>
<accession>A0A9W6N1T3</accession>
<dbReference type="Gene3D" id="1.10.1740.10">
    <property type="match status" value="1"/>
</dbReference>
<keyword evidence="5" id="KW-0804">Transcription</keyword>
<dbReference type="InterPro" id="IPR013324">
    <property type="entry name" value="RNA_pol_sigma_r3/r4-like"/>
</dbReference>
<dbReference type="InterPro" id="IPR036388">
    <property type="entry name" value="WH-like_DNA-bd_sf"/>
</dbReference>
<dbReference type="CDD" id="cd06171">
    <property type="entry name" value="Sigma70_r4"/>
    <property type="match status" value="1"/>
</dbReference>
<dbReference type="AlphaFoldDB" id="A0A9W6N1T3"/>
<sequence>MRAAVETALKQDWQRLFSYALHLTGSREAAGDLLQSCAVKALSSRSLPADMVSVRAWIFTILRNAWIDEFRRSRTDAELTAEPLPEPSEHYDDRVIAAITVRQALERLEPIHREIIELVDLAGFRYAEVASILGVPQGTVMSRLSRARLSLLAVISEGNVLPLAARRRHGGG</sequence>
<feature type="domain" description="RNA polymerase sigma-70 region 2" evidence="6">
    <location>
        <begin position="14"/>
        <end position="74"/>
    </location>
</feature>
<dbReference type="InterPro" id="IPR007627">
    <property type="entry name" value="RNA_pol_sigma70_r2"/>
</dbReference>
<evidence type="ECO:0000259" key="7">
    <source>
        <dbReference type="Pfam" id="PF08281"/>
    </source>
</evidence>
<keyword evidence="9" id="KW-1185">Reference proteome</keyword>
<dbReference type="InterPro" id="IPR013325">
    <property type="entry name" value="RNA_pol_sigma_r2"/>
</dbReference>
<reference evidence="8" key="1">
    <citation type="journal article" date="2014" name="Int. J. Syst. Evol. Microbiol.">
        <title>Complete genome sequence of Corynebacterium casei LMG S-19264T (=DSM 44701T), isolated from a smear-ripened cheese.</title>
        <authorList>
            <consortium name="US DOE Joint Genome Institute (JGI-PGF)"/>
            <person name="Walter F."/>
            <person name="Albersmeier A."/>
            <person name="Kalinowski J."/>
            <person name="Ruckert C."/>
        </authorList>
    </citation>
    <scope>NUCLEOTIDE SEQUENCE</scope>
    <source>
        <strain evidence="8">VKM B-2484</strain>
    </source>
</reference>
<evidence type="ECO:0000313" key="8">
    <source>
        <dbReference type="EMBL" id="GLK74531.1"/>
    </source>
</evidence>
<dbReference type="GO" id="GO:0016987">
    <property type="term" value="F:sigma factor activity"/>
    <property type="evidence" value="ECO:0007669"/>
    <property type="project" value="UniProtKB-KW"/>
</dbReference>
<evidence type="ECO:0000256" key="5">
    <source>
        <dbReference type="ARBA" id="ARBA00023163"/>
    </source>
</evidence>
<keyword evidence="3" id="KW-0731">Sigma factor</keyword>
<reference evidence="8" key="2">
    <citation type="submission" date="2023-01" db="EMBL/GenBank/DDBJ databases">
        <authorList>
            <person name="Sun Q."/>
            <person name="Evtushenko L."/>
        </authorList>
    </citation>
    <scope>NUCLEOTIDE SEQUENCE</scope>
    <source>
        <strain evidence="8">VKM B-2484</strain>
    </source>
</reference>
<evidence type="ECO:0000259" key="6">
    <source>
        <dbReference type="Pfam" id="PF04542"/>
    </source>
</evidence>
<dbReference type="InterPro" id="IPR014284">
    <property type="entry name" value="RNA_pol_sigma-70_dom"/>
</dbReference>
<evidence type="ECO:0000313" key="9">
    <source>
        <dbReference type="Proteomes" id="UP001143370"/>
    </source>
</evidence>
<keyword evidence="2" id="KW-0805">Transcription regulation</keyword>
<evidence type="ECO:0000256" key="3">
    <source>
        <dbReference type="ARBA" id="ARBA00023082"/>
    </source>
</evidence>
<gene>
    <name evidence="8" type="ORF">GCM10017643_46490</name>
</gene>
<dbReference type="InterPro" id="IPR013249">
    <property type="entry name" value="RNA_pol_sigma70_r4_t2"/>
</dbReference>
<dbReference type="EMBL" id="BSFJ01000043">
    <property type="protein sequence ID" value="GLK74531.1"/>
    <property type="molecule type" value="Genomic_DNA"/>
</dbReference>
<organism evidence="8 9">
    <name type="scientific">Ancylobacter dichloromethanicus</name>
    <dbReference type="NCBI Taxonomy" id="518825"/>
    <lineage>
        <taxon>Bacteria</taxon>
        <taxon>Pseudomonadati</taxon>
        <taxon>Pseudomonadota</taxon>
        <taxon>Alphaproteobacteria</taxon>
        <taxon>Hyphomicrobiales</taxon>
        <taxon>Xanthobacteraceae</taxon>
        <taxon>Ancylobacter</taxon>
    </lineage>
</organism>
<dbReference type="Gene3D" id="1.10.10.10">
    <property type="entry name" value="Winged helix-like DNA-binding domain superfamily/Winged helix DNA-binding domain"/>
    <property type="match status" value="1"/>
</dbReference>
<dbReference type="Proteomes" id="UP001143370">
    <property type="component" value="Unassembled WGS sequence"/>
</dbReference>
<dbReference type="Pfam" id="PF04542">
    <property type="entry name" value="Sigma70_r2"/>
    <property type="match status" value="1"/>
</dbReference>
<dbReference type="GO" id="GO:0003677">
    <property type="term" value="F:DNA binding"/>
    <property type="evidence" value="ECO:0007669"/>
    <property type="project" value="UniProtKB-KW"/>
</dbReference>
<dbReference type="GO" id="GO:0006352">
    <property type="term" value="P:DNA-templated transcription initiation"/>
    <property type="evidence" value="ECO:0007669"/>
    <property type="project" value="InterPro"/>
</dbReference>
<evidence type="ECO:0000256" key="4">
    <source>
        <dbReference type="ARBA" id="ARBA00023125"/>
    </source>
</evidence>
<dbReference type="SUPFAM" id="SSF88946">
    <property type="entry name" value="Sigma2 domain of RNA polymerase sigma factors"/>
    <property type="match status" value="1"/>
</dbReference>
<keyword evidence="4" id="KW-0238">DNA-binding</keyword>
<name>A0A9W6N1T3_9HYPH</name>